<comment type="caution">
    <text evidence="2">The sequence shown here is derived from an EMBL/GenBank/DDBJ whole genome shotgun (WGS) entry which is preliminary data.</text>
</comment>
<keyword evidence="3" id="KW-1185">Reference proteome</keyword>
<organism evidence="2 3">
    <name type="scientific">Actinoplanes awajinensis subsp. mycoplanecinus</name>
    <dbReference type="NCBI Taxonomy" id="135947"/>
    <lineage>
        <taxon>Bacteria</taxon>
        <taxon>Bacillati</taxon>
        <taxon>Actinomycetota</taxon>
        <taxon>Actinomycetes</taxon>
        <taxon>Micromonosporales</taxon>
        <taxon>Micromonosporaceae</taxon>
        <taxon>Actinoplanes</taxon>
    </lineage>
</organism>
<dbReference type="InterPro" id="IPR036259">
    <property type="entry name" value="MFS_trans_sf"/>
</dbReference>
<evidence type="ECO:0008006" key="4">
    <source>
        <dbReference type="Google" id="ProtNLM"/>
    </source>
</evidence>
<evidence type="ECO:0000313" key="3">
    <source>
        <dbReference type="Proteomes" id="UP000053244"/>
    </source>
</evidence>
<keyword evidence="1" id="KW-0472">Membrane</keyword>
<keyword evidence="1" id="KW-0812">Transmembrane</keyword>
<evidence type="ECO:0000313" key="2">
    <source>
        <dbReference type="EMBL" id="KUL29743.1"/>
    </source>
</evidence>
<proteinExistence type="predicted"/>
<dbReference type="AlphaFoldDB" id="A0A101JMQ0"/>
<feature type="transmembrane region" description="Helical" evidence="1">
    <location>
        <begin position="57"/>
        <end position="77"/>
    </location>
</feature>
<dbReference type="EMBL" id="LLZH01000276">
    <property type="protein sequence ID" value="KUL29743.1"/>
    <property type="molecule type" value="Genomic_DNA"/>
</dbReference>
<dbReference type="RefSeq" id="WP_067696993.1">
    <property type="nucleotide sequence ID" value="NZ_LLZH01000276.1"/>
</dbReference>
<dbReference type="SUPFAM" id="SSF103473">
    <property type="entry name" value="MFS general substrate transporter"/>
    <property type="match status" value="1"/>
</dbReference>
<gene>
    <name evidence="2" type="ORF">ADL15_26940</name>
</gene>
<keyword evidence="1" id="KW-1133">Transmembrane helix</keyword>
<dbReference type="OrthoDB" id="3177957at2"/>
<protein>
    <recommendedName>
        <fullName evidence="4">Major facilitator superfamily (MFS) profile domain-containing protein</fullName>
    </recommendedName>
</protein>
<name>A0A101JMQ0_9ACTN</name>
<dbReference type="Proteomes" id="UP000053244">
    <property type="component" value="Unassembled WGS sequence"/>
</dbReference>
<feature type="transmembrane region" description="Helical" evidence="1">
    <location>
        <begin position="28"/>
        <end position="51"/>
    </location>
</feature>
<sequence>MAGIGFGTAFSGTFRSLVALARPAERGALIVATYVIGYTAFAVPAIVAGIVSTRYGLIHPALGYSAAVAVLALIALLSRRDHHALHNPR</sequence>
<accession>A0A101JMQ0</accession>
<evidence type="ECO:0000256" key="1">
    <source>
        <dbReference type="SAM" id="Phobius"/>
    </source>
</evidence>
<reference evidence="2 3" key="1">
    <citation type="submission" date="2015-10" db="EMBL/GenBank/DDBJ databases">
        <authorList>
            <person name="Gilbert D.G."/>
        </authorList>
    </citation>
    <scope>NUCLEOTIDE SEQUENCE [LARGE SCALE GENOMIC DNA]</scope>
    <source>
        <strain evidence="2 3">NRRL B-16712</strain>
    </source>
</reference>